<evidence type="ECO:0000313" key="1">
    <source>
        <dbReference type="EMBL" id="SPF48240.1"/>
    </source>
</evidence>
<dbReference type="Proteomes" id="UP000238701">
    <property type="component" value="Unassembled WGS sequence"/>
</dbReference>
<evidence type="ECO:0000313" key="2">
    <source>
        <dbReference type="Proteomes" id="UP000238701"/>
    </source>
</evidence>
<reference evidence="2" key="1">
    <citation type="submission" date="2018-02" db="EMBL/GenBank/DDBJ databases">
        <authorList>
            <person name="Hausmann B."/>
        </authorList>
    </citation>
    <scope>NUCLEOTIDE SEQUENCE [LARGE SCALE GENOMIC DNA]</scope>
    <source>
        <strain evidence="2">Peat soil MAG SbA1</strain>
    </source>
</reference>
<organism evidence="1 2">
    <name type="scientific">Candidatus Sulfotelmatobacter kueseliae</name>
    <dbReference type="NCBI Taxonomy" id="2042962"/>
    <lineage>
        <taxon>Bacteria</taxon>
        <taxon>Pseudomonadati</taxon>
        <taxon>Acidobacteriota</taxon>
        <taxon>Terriglobia</taxon>
        <taxon>Terriglobales</taxon>
        <taxon>Candidatus Korobacteraceae</taxon>
        <taxon>Candidatus Sulfotelmatobacter</taxon>
    </lineage>
</organism>
<dbReference type="AlphaFoldDB" id="A0A2U3L8U6"/>
<gene>
    <name evidence="1" type="ORF">SBA1_820042</name>
</gene>
<name>A0A2U3L8U6_9BACT</name>
<protein>
    <submittedName>
        <fullName evidence="1">Uncharacterized protein</fullName>
    </submittedName>
</protein>
<accession>A0A2U3L8U6</accession>
<dbReference type="EMBL" id="OMOD01000180">
    <property type="protein sequence ID" value="SPF48240.1"/>
    <property type="molecule type" value="Genomic_DNA"/>
</dbReference>
<proteinExistence type="predicted"/>
<sequence length="88" mass="9802">MSIVRLKIDVTGTVGDAAWREIHQFDQIQSADFGPQFGSGGRCNHPPDAPHAKGEWIGAEIRLQTPLLAQYAMSHYLEQERVLDADIE</sequence>